<feature type="chain" id="PRO_5041933449" description="Mid2 domain-containing protein" evidence="3">
    <location>
        <begin position="21"/>
        <end position="392"/>
    </location>
</feature>
<sequence length="392" mass="41084">MSTFNALFVTMVMWVSMAQSHLFHRGEDGSKTWVPAAQTAGLKPDGDDPMVPEPTSPPKMRFDLAKRQAGADTCGYITGDPLESVTCGGGQVCKYNSYAGAVGCCYTTASCSIWTACLGYYSSSAASSADLERTKYCSNSAYPYCAVLSYADPVWAGYTLPYCDSTRTTILFYKSTFGPDTTTPFQTTPRTPISPSTTPFTSPSSSTGSAAPINTSDLPPPVPAPSSESSTPIGAIVGGVVGGIGAIALIGLGIFFLMRRKRSHAAEPAAAPPVQQIAPFPGASPSSPAPTYDFYGAGKPPMSPAVSHYDPSATMSPTISLPPGSPPPPSFVPSHPTPQSGFASPPQSYMAPQSPPPQQPYPQQTYPQYNTNPQTAELPTTKPDGQLHEVHG</sequence>
<feature type="compositionally biased region" description="Low complexity" evidence="1">
    <location>
        <begin position="182"/>
        <end position="209"/>
    </location>
</feature>
<feature type="signal peptide" evidence="3">
    <location>
        <begin position="1"/>
        <end position="20"/>
    </location>
</feature>
<keyword evidence="3" id="KW-0732">Signal</keyword>
<dbReference type="EMBL" id="JAULSW010000003">
    <property type="protein sequence ID" value="KAK3387768.1"/>
    <property type="molecule type" value="Genomic_DNA"/>
</dbReference>
<feature type="compositionally biased region" description="Low complexity" evidence="1">
    <location>
        <begin position="361"/>
        <end position="375"/>
    </location>
</feature>
<reference evidence="4" key="1">
    <citation type="journal article" date="2023" name="Mol. Phylogenet. Evol.">
        <title>Genome-scale phylogeny and comparative genomics of the fungal order Sordariales.</title>
        <authorList>
            <person name="Hensen N."/>
            <person name="Bonometti L."/>
            <person name="Westerberg I."/>
            <person name="Brannstrom I.O."/>
            <person name="Guillou S."/>
            <person name="Cros-Aarteil S."/>
            <person name="Calhoun S."/>
            <person name="Haridas S."/>
            <person name="Kuo A."/>
            <person name="Mondo S."/>
            <person name="Pangilinan J."/>
            <person name="Riley R."/>
            <person name="LaButti K."/>
            <person name="Andreopoulos B."/>
            <person name="Lipzen A."/>
            <person name="Chen C."/>
            <person name="Yan M."/>
            <person name="Daum C."/>
            <person name="Ng V."/>
            <person name="Clum A."/>
            <person name="Steindorff A."/>
            <person name="Ohm R.A."/>
            <person name="Martin F."/>
            <person name="Silar P."/>
            <person name="Natvig D.O."/>
            <person name="Lalanne C."/>
            <person name="Gautier V."/>
            <person name="Ament-Velasquez S.L."/>
            <person name="Kruys A."/>
            <person name="Hutchinson M.I."/>
            <person name="Powell A.J."/>
            <person name="Barry K."/>
            <person name="Miller A.N."/>
            <person name="Grigoriev I.V."/>
            <person name="Debuchy R."/>
            <person name="Gladieux P."/>
            <person name="Hiltunen Thoren M."/>
            <person name="Johannesson H."/>
        </authorList>
    </citation>
    <scope>NUCLEOTIDE SEQUENCE</scope>
    <source>
        <strain evidence="4">CBS 232.78</strain>
    </source>
</reference>
<accession>A0AAE0NU39</accession>
<reference evidence="4" key="2">
    <citation type="submission" date="2023-06" db="EMBL/GenBank/DDBJ databases">
        <authorList>
            <consortium name="Lawrence Berkeley National Laboratory"/>
            <person name="Haridas S."/>
            <person name="Hensen N."/>
            <person name="Bonometti L."/>
            <person name="Westerberg I."/>
            <person name="Brannstrom I.O."/>
            <person name="Guillou S."/>
            <person name="Cros-Aarteil S."/>
            <person name="Calhoun S."/>
            <person name="Kuo A."/>
            <person name="Mondo S."/>
            <person name="Pangilinan J."/>
            <person name="Riley R."/>
            <person name="LaButti K."/>
            <person name="Andreopoulos B."/>
            <person name="Lipzen A."/>
            <person name="Chen C."/>
            <person name="Yanf M."/>
            <person name="Daum C."/>
            <person name="Ng V."/>
            <person name="Clum A."/>
            <person name="Steindorff A."/>
            <person name="Ohm R."/>
            <person name="Martin F."/>
            <person name="Silar P."/>
            <person name="Natvig D."/>
            <person name="Lalanne C."/>
            <person name="Gautier V."/>
            <person name="Ament-velasquez S.L."/>
            <person name="Kruys A."/>
            <person name="Hutchinson M.I."/>
            <person name="Powell A.J."/>
            <person name="Barry K."/>
            <person name="Miller A.N."/>
            <person name="Grigoriev I.V."/>
            <person name="Debuchy R."/>
            <person name="Gladieux P."/>
            <person name="Thoren M.H."/>
            <person name="Johannesson H."/>
        </authorList>
    </citation>
    <scope>NUCLEOTIDE SEQUENCE</scope>
    <source>
        <strain evidence="4">CBS 232.78</strain>
    </source>
</reference>
<keyword evidence="2" id="KW-0472">Membrane</keyword>
<feature type="transmembrane region" description="Helical" evidence="2">
    <location>
        <begin position="233"/>
        <end position="257"/>
    </location>
</feature>
<feature type="compositionally biased region" description="Low complexity" evidence="1">
    <location>
        <begin position="332"/>
        <end position="352"/>
    </location>
</feature>
<comment type="caution">
    <text evidence="4">The sequence shown here is derived from an EMBL/GenBank/DDBJ whole genome shotgun (WGS) entry which is preliminary data.</text>
</comment>
<evidence type="ECO:0000256" key="3">
    <source>
        <dbReference type="SAM" id="SignalP"/>
    </source>
</evidence>
<evidence type="ECO:0008006" key="6">
    <source>
        <dbReference type="Google" id="ProtNLM"/>
    </source>
</evidence>
<protein>
    <recommendedName>
        <fullName evidence="6">Mid2 domain-containing protein</fullName>
    </recommendedName>
</protein>
<feature type="region of interest" description="Disordered" evidence="1">
    <location>
        <begin position="303"/>
        <end position="392"/>
    </location>
</feature>
<keyword evidence="2" id="KW-0812">Transmembrane</keyword>
<evidence type="ECO:0000256" key="1">
    <source>
        <dbReference type="SAM" id="MobiDB-lite"/>
    </source>
</evidence>
<dbReference type="AlphaFoldDB" id="A0AAE0NU39"/>
<organism evidence="4 5">
    <name type="scientific">Podospora didyma</name>
    <dbReference type="NCBI Taxonomy" id="330526"/>
    <lineage>
        <taxon>Eukaryota</taxon>
        <taxon>Fungi</taxon>
        <taxon>Dikarya</taxon>
        <taxon>Ascomycota</taxon>
        <taxon>Pezizomycotina</taxon>
        <taxon>Sordariomycetes</taxon>
        <taxon>Sordariomycetidae</taxon>
        <taxon>Sordariales</taxon>
        <taxon>Podosporaceae</taxon>
        <taxon>Podospora</taxon>
    </lineage>
</organism>
<keyword evidence="5" id="KW-1185">Reference proteome</keyword>
<dbReference type="Proteomes" id="UP001285441">
    <property type="component" value="Unassembled WGS sequence"/>
</dbReference>
<keyword evidence="2" id="KW-1133">Transmembrane helix</keyword>
<evidence type="ECO:0000256" key="2">
    <source>
        <dbReference type="SAM" id="Phobius"/>
    </source>
</evidence>
<evidence type="ECO:0000313" key="5">
    <source>
        <dbReference type="Proteomes" id="UP001285441"/>
    </source>
</evidence>
<name>A0AAE0NU39_9PEZI</name>
<proteinExistence type="predicted"/>
<evidence type="ECO:0000313" key="4">
    <source>
        <dbReference type="EMBL" id="KAK3387768.1"/>
    </source>
</evidence>
<gene>
    <name evidence="4" type="ORF">B0H63DRAFT_470876</name>
</gene>
<feature type="region of interest" description="Disordered" evidence="1">
    <location>
        <begin position="182"/>
        <end position="230"/>
    </location>
</feature>